<organism evidence="7 8">
    <name type="scientific">Richelia intracellularis HH01</name>
    <dbReference type="NCBI Taxonomy" id="1165094"/>
    <lineage>
        <taxon>Bacteria</taxon>
        <taxon>Bacillati</taxon>
        <taxon>Cyanobacteriota</taxon>
        <taxon>Cyanophyceae</taxon>
        <taxon>Nostocales</taxon>
        <taxon>Nostocaceae</taxon>
        <taxon>Richelia</taxon>
    </lineage>
</organism>
<comment type="similarity">
    <text evidence="2">Belongs to the autoinducer-2 exporter (AI-2E) (TC 2.A.86) family.</text>
</comment>
<evidence type="ECO:0000256" key="4">
    <source>
        <dbReference type="ARBA" id="ARBA00022989"/>
    </source>
</evidence>
<reference evidence="7 8" key="1">
    <citation type="submission" date="2012-05" db="EMBL/GenBank/DDBJ databases">
        <authorList>
            <person name="Hilton J."/>
        </authorList>
    </citation>
    <scope>NUCLEOTIDE SEQUENCE [LARGE SCALE GENOMIC DNA]</scope>
    <source>
        <strain evidence="7 8">HH01</strain>
    </source>
</reference>
<dbReference type="GO" id="GO:0016020">
    <property type="term" value="C:membrane"/>
    <property type="evidence" value="ECO:0007669"/>
    <property type="project" value="UniProtKB-SubCell"/>
</dbReference>
<feature type="transmembrane region" description="Helical" evidence="6">
    <location>
        <begin position="263"/>
        <end position="285"/>
    </location>
</feature>
<keyword evidence="3 6" id="KW-0812">Transmembrane</keyword>
<reference evidence="8" key="2">
    <citation type="submission" date="2016-01" db="EMBL/GenBank/DDBJ databases">
        <title>Diatom-associated endosymboitic cyanobacterium lacks core nitrogen metabolism enzymes.</title>
        <authorList>
            <person name="Hilton J.A."/>
            <person name="Foster R.A."/>
            <person name="Tripp H.J."/>
            <person name="Carter B.J."/>
            <person name="Zehr J.P."/>
            <person name="Villareal T.A."/>
        </authorList>
    </citation>
    <scope>NUCLEOTIDE SEQUENCE [LARGE SCALE GENOMIC DNA]</scope>
    <source>
        <strain evidence="8">HH01</strain>
    </source>
</reference>
<dbReference type="InterPro" id="IPR002549">
    <property type="entry name" value="AI-2E-like"/>
</dbReference>
<feature type="transmembrane region" description="Helical" evidence="6">
    <location>
        <begin position="151"/>
        <end position="176"/>
    </location>
</feature>
<dbReference type="PANTHER" id="PTHR21716">
    <property type="entry name" value="TRANSMEMBRANE PROTEIN"/>
    <property type="match status" value="1"/>
</dbReference>
<keyword evidence="5 6" id="KW-0472">Membrane</keyword>
<feature type="transmembrane region" description="Helical" evidence="6">
    <location>
        <begin position="305"/>
        <end position="333"/>
    </location>
</feature>
<gene>
    <name evidence="7" type="ORF">RINTHH_11530</name>
</gene>
<protein>
    <submittedName>
        <fullName evidence="7">Permease</fullName>
    </submittedName>
</protein>
<comment type="caution">
    <text evidence="7">The sequence shown here is derived from an EMBL/GenBank/DDBJ whole genome shotgun (WGS) entry which is preliminary data.</text>
</comment>
<keyword evidence="8" id="KW-1185">Reference proteome</keyword>
<evidence type="ECO:0000313" key="7">
    <source>
        <dbReference type="EMBL" id="CCH67308.1"/>
    </source>
</evidence>
<keyword evidence="4 6" id="KW-1133">Transmembrane helix</keyword>
<feature type="transmembrane region" description="Helical" evidence="6">
    <location>
        <begin position="237"/>
        <end position="256"/>
    </location>
</feature>
<evidence type="ECO:0000256" key="3">
    <source>
        <dbReference type="ARBA" id="ARBA00022692"/>
    </source>
</evidence>
<dbReference type="RefSeq" id="WP_008233685.1">
    <property type="nucleotide sequence ID" value="NZ_CAIY01000044.1"/>
</dbReference>
<feature type="transmembrane region" description="Helical" evidence="6">
    <location>
        <begin position="67"/>
        <end position="92"/>
    </location>
</feature>
<name>M1X061_9NOST</name>
<dbReference type="PANTHER" id="PTHR21716:SF66">
    <property type="entry name" value="TRANSPORT PROTEIN SLL0063-RELATED"/>
    <property type="match status" value="1"/>
</dbReference>
<feature type="transmembrane region" description="Helical" evidence="6">
    <location>
        <begin position="7"/>
        <end position="27"/>
    </location>
</feature>
<evidence type="ECO:0000256" key="5">
    <source>
        <dbReference type="ARBA" id="ARBA00023136"/>
    </source>
</evidence>
<proteinExistence type="inferred from homology"/>
<dbReference type="AlphaFoldDB" id="M1X061"/>
<dbReference type="EMBL" id="CAIY01000044">
    <property type="protein sequence ID" value="CCH67308.1"/>
    <property type="molecule type" value="Genomic_DNA"/>
</dbReference>
<evidence type="ECO:0000256" key="1">
    <source>
        <dbReference type="ARBA" id="ARBA00004141"/>
    </source>
</evidence>
<dbReference type="GO" id="GO:0055085">
    <property type="term" value="P:transmembrane transport"/>
    <property type="evidence" value="ECO:0007669"/>
    <property type="project" value="TreeGrafter"/>
</dbReference>
<feature type="transmembrane region" description="Helical" evidence="6">
    <location>
        <begin position="33"/>
        <end position="55"/>
    </location>
</feature>
<comment type="subcellular location">
    <subcellularLocation>
        <location evidence="1">Membrane</location>
        <topology evidence="1">Multi-pass membrane protein</topology>
    </subcellularLocation>
</comment>
<dbReference type="OrthoDB" id="505911at2"/>
<dbReference type="Proteomes" id="UP000053051">
    <property type="component" value="Unassembled WGS sequence"/>
</dbReference>
<sequence>MQRWNSLQNLLVYGLSGPIIALNIWLLSELFRYFHHSITILSIAAILAFLLNYPVKFLRKVRFSRTQAIIIVLLLSLAIIIIVGITLVPIVIEQTIQLLNQIPDWLSSSQNNLEYLQAIVRRRRLPIDLNLVSNQINANIERLVQTLASGAVGIAGTVVSTFINLVLVTVLAFYMLSYGERVWYELINLLPVGVREPINKSFKLNFHNFFLSQLLLGLFMVVTLTPIFIILQVPFGLVLAILIGISQLIPFFGATLGIGIATLLVLLQGWWLAVQLASVSILLQQIKDNILAPRLLSNITGLNPIWIFVAILTGFEIGGFLGALVAVPIAGTIKETVEAVKKQKRGMDISQTIIVDNDFLSN</sequence>
<evidence type="ECO:0000256" key="6">
    <source>
        <dbReference type="SAM" id="Phobius"/>
    </source>
</evidence>
<evidence type="ECO:0000313" key="8">
    <source>
        <dbReference type="Proteomes" id="UP000053051"/>
    </source>
</evidence>
<accession>M1X061</accession>
<feature type="transmembrane region" description="Helical" evidence="6">
    <location>
        <begin position="209"/>
        <end position="231"/>
    </location>
</feature>
<dbReference type="Pfam" id="PF01594">
    <property type="entry name" value="AI-2E_transport"/>
    <property type="match status" value="1"/>
</dbReference>
<evidence type="ECO:0000256" key="2">
    <source>
        <dbReference type="ARBA" id="ARBA00009773"/>
    </source>
</evidence>